<dbReference type="Pfam" id="PF03734">
    <property type="entry name" value="YkuD"/>
    <property type="match status" value="1"/>
</dbReference>
<dbReference type="PANTHER" id="PTHR30582">
    <property type="entry name" value="L,D-TRANSPEPTIDASE"/>
    <property type="match status" value="1"/>
</dbReference>
<keyword evidence="13" id="KW-1185">Reference proteome</keyword>
<evidence type="ECO:0000256" key="9">
    <source>
        <dbReference type="PROSITE-ProRule" id="PRU01373"/>
    </source>
</evidence>
<evidence type="ECO:0000256" key="1">
    <source>
        <dbReference type="ARBA" id="ARBA00004752"/>
    </source>
</evidence>
<keyword evidence="5" id="KW-0378">Hydrolase</keyword>
<sequence length="206" mass="23341">MSHNEFKFPSRRQFIAGSAALIGAPAWAQDLSEVEETQEYDPLRPPPEPEPAVRRNISSFRSLDWRPYFSGLKGGAILVDTQSRALHYWSADESVYKLYPSSVPLSEEMTRRGRTSVIRKVEGPSWAPTPSMKKRNPEWPSFIPPGPDNPLGTHALYLSWKYYRIHGTHDTRKIGRRSSNGCIGLYNEHIAELFSMAKVGTQVLLI</sequence>
<dbReference type="InterPro" id="IPR050979">
    <property type="entry name" value="LD-transpeptidase"/>
</dbReference>
<feature type="region of interest" description="Disordered" evidence="10">
    <location>
        <begin position="34"/>
        <end position="53"/>
    </location>
</feature>
<dbReference type="Gene3D" id="2.40.440.10">
    <property type="entry name" value="L,D-transpeptidase catalytic domain-like"/>
    <property type="match status" value="1"/>
</dbReference>
<evidence type="ECO:0000256" key="2">
    <source>
        <dbReference type="ARBA" id="ARBA00005992"/>
    </source>
</evidence>
<reference evidence="12 13" key="1">
    <citation type="submission" date="2023-04" db="EMBL/GenBank/DDBJ databases">
        <title>Complete genome sequence of Alisedimentitalea scapharcae.</title>
        <authorList>
            <person name="Rong J.-C."/>
            <person name="Yi M.-L."/>
            <person name="Zhao Q."/>
        </authorList>
    </citation>
    <scope>NUCLEOTIDE SEQUENCE [LARGE SCALE GENOMIC DNA]</scope>
    <source>
        <strain evidence="12 13">KCTC 42119</strain>
    </source>
</reference>
<evidence type="ECO:0000256" key="7">
    <source>
        <dbReference type="ARBA" id="ARBA00022984"/>
    </source>
</evidence>
<dbReference type="PANTHER" id="PTHR30582:SF24">
    <property type="entry name" value="L,D-TRANSPEPTIDASE ERFK_SRFK-RELATED"/>
    <property type="match status" value="1"/>
</dbReference>
<dbReference type="EMBL" id="CP123584">
    <property type="protein sequence ID" value="WZK89251.1"/>
    <property type="molecule type" value="Genomic_DNA"/>
</dbReference>
<dbReference type="EC" id="2.-.-.-" evidence="12"/>
<keyword evidence="6 9" id="KW-0133">Cell shape</keyword>
<dbReference type="SUPFAM" id="SSF141523">
    <property type="entry name" value="L,D-transpeptidase catalytic domain-like"/>
    <property type="match status" value="1"/>
</dbReference>
<evidence type="ECO:0000256" key="4">
    <source>
        <dbReference type="ARBA" id="ARBA00022679"/>
    </source>
</evidence>
<gene>
    <name evidence="12" type="ORF">QEZ52_01480</name>
</gene>
<protein>
    <submittedName>
        <fullName evidence="12">L,D-transpeptidase</fullName>
        <ecNumber evidence="12">2.-.-.-</ecNumber>
    </submittedName>
</protein>
<accession>A0ABZ2XT23</accession>
<proteinExistence type="inferred from homology"/>
<keyword evidence="3" id="KW-0328">Glycosyltransferase</keyword>
<feature type="active site" description="Nucleophile" evidence="9">
    <location>
        <position position="182"/>
    </location>
</feature>
<dbReference type="CDD" id="cd16913">
    <property type="entry name" value="YkuD_like"/>
    <property type="match status" value="1"/>
</dbReference>
<evidence type="ECO:0000313" key="12">
    <source>
        <dbReference type="EMBL" id="WZK89251.1"/>
    </source>
</evidence>
<evidence type="ECO:0000256" key="8">
    <source>
        <dbReference type="ARBA" id="ARBA00023316"/>
    </source>
</evidence>
<dbReference type="RefSeq" id="WP_406647349.1">
    <property type="nucleotide sequence ID" value="NZ_CP123584.1"/>
</dbReference>
<dbReference type="Proteomes" id="UP001623232">
    <property type="component" value="Chromosome"/>
</dbReference>
<dbReference type="GO" id="GO:0016740">
    <property type="term" value="F:transferase activity"/>
    <property type="evidence" value="ECO:0007669"/>
    <property type="project" value="UniProtKB-KW"/>
</dbReference>
<feature type="domain" description="L,D-TPase catalytic" evidence="11">
    <location>
        <begin position="75"/>
        <end position="206"/>
    </location>
</feature>
<dbReference type="PROSITE" id="PS52029">
    <property type="entry name" value="LD_TPASE"/>
    <property type="match status" value="1"/>
</dbReference>
<evidence type="ECO:0000256" key="6">
    <source>
        <dbReference type="ARBA" id="ARBA00022960"/>
    </source>
</evidence>
<dbReference type="InterPro" id="IPR005490">
    <property type="entry name" value="LD_TPept_cat_dom"/>
</dbReference>
<evidence type="ECO:0000256" key="3">
    <source>
        <dbReference type="ARBA" id="ARBA00022676"/>
    </source>
</evidence>
<name>A0ABZ2XT23_9RHOB</name>
<organism evidence="12 13">
    <name type="scientific">Aliisedimentitalea scapharcae</name>
    <dbReference type="NCBI Taxonomy" id="1524259"/>
    <lineage>
        <taxon>Bacteria</taxon>
        <taxon>Pseudomonadati</taxon>
        <taxon>Pseudomonadota</taxon>
        <taxon>Alphaproteobacteria</taxon>
        <taxon>Rhodobacterales</taxon>
        <taxon>Roseobacteraceae</taxon>
        <taxon>Aliisedimentitalea</taxon>
    </lineage>
</organism>
<evidence type="ECO:0000259" key="11">
    <source>
        <dbReference type="PROSITE" id="PS52029"/>
    </source>
</evidence>
<dbReference type="InterPro" id="IPR038063">
    <property type="entry name" value="Transpep_catalytic_dom"/>
</dbReference>
<keyword evidence="4 12" id="KW-0808">Transferase</keyword>
<keyword evidence="7 9" id="KW-0573">Peptidoglycan synthesis</keyword>
<keyword evidence="8 9" id="KW-0961">Cell wall biogenesis/degradation</keyword>
<evidence type="ECO:0000256" key="10">
    <source>
        <dbReference type="SAM" id="MobiDB-lite"/>
    </source>
</evidence>
<comment type="similarity">
    <text evidence="2">Belongs to the YkuD family.</text>
</comment>
<feature type="active site" description="Proton donor/acceptor" evidence="9">
    <location>
        <position position="166"/>
    </location>
</feature>
<evidence type="ECO:0000313" key="13">
    <source>
        <dbReference type="Proteomes" id="UP001623232"/>
    </source>
</evidence>
<evidence type="ECO:0000256" key="5">
    <source>
        <dbReference type="ARBA" id="ARBA00022801"/>
    </source>
</evidence>
<comment type="pathway">
    <text evidence="1 9">Cell wall biogenesis; peptidoglycan biosynthesis.</text>
</comment>